<sequence length="193" mass="22127">MRNRSRYSRRTRGSPQGLALSIPSLTPNTFFRLSVLCIQFAKCIQYSSVIFVSCTYVWPDVTYTPQSMNGQCVRLLLYPTSMKRSWSAHGEGPSQNRLKYGCFNFHARFTPPSGCSKAQSPRYLRKCPSIYPGTSLSPDWRLEMHPFLSKHYLPRQVALIHSNLQRFPATRSQLHPLRSGMNSKLENQRCFAG</sequence>
<gene>
    <name evidence="1" type="ORF">DFP72DRAFT_503899</name>
</gene>
<evidence type="ECO:0000313" key="2">
    <source>
        <dbReference type="Proteomes" id="UP000521943"/>
    </source>
</evidence>
<comment type="caution">
    <text evidence="1">The sequence shown here is derived from an EMBL/GenBank/DDBJ whole genome shotgun (WGS) entry which is preliminary data.</text>
</comment>
<protein>
    <submittedName>
        <fullName evidence="1">Uncharacterized protein</fullName>
    </submittedName>
</protein>
<dbReference type="Proteomes" id="UP000521943">
    <property type="component" value="Unassembled WGS sequence"/>
</dbReference>
<evidence type="ECO:0000313" key="1">
    <source>
        <dbReference type="EMBL" id="KAF6750760.1"/>
    </source>
</evidence>
<dbReference type="AlphaFoldDB" id="A0A8H6HQB0"/>
<reference evidence="1 2" key="1">
    <citation type="submission" date="2020-07" db="EMBL/GenBank/DDBJ databases">
        <title>Comparative genomics of pyrophilous fungi reveals a link between fire events and developmental genes.</title>
        <authorList>
            <consortium name="DOE Joint Genome Institute"/>
            <person name="Steindorff A.S."/>
            <person name="Carver A."/>
            <person name="Calhoun S."/>
            <person name="Stillman K."/>
            <person name="Liu H."/>
            <person name="Lipzen A."/>
            <person name="Pangilinan J."/>
            <person name="Labutti K."/>
            <person name="Bruns T.D."/>
            <person name="Grigoriev I.V."/>
        </authorList>
    </citation>
    <scope>NUCLEOTIDE SEQUENCE [LARGE SCALE GENOMIC DNA]</scope>
    <source>
        <strain evidence="1 2">CBS 144469</strain>
    </source>
</reference>
<accession>A0A8H6HQB0</accession>
<proteinExistence type="predicted"/>
<name>A0A8H6HQB0_9AGAR</name>
<keyword evidence="2" id="KW-1185">Reference proteome</keyword>
<dbReference type="EMBL" id="JACGCI010000054">
    <property type="protein sequence ID" value="KAF6750760.1"/>
    <property type="molecule type" value="Genomic_DNA"/>
</dbReference>
<organism evidence="1 2">
    <name type="scientific">Ephemerocybe angulata</name>
    <dbReference type="NCBI Taxonomy" id="980116"/>
    <lineage>
        <taxon>Eukaryota</taxon>
        <taxon>Fungi</taxon>
        <taxon>Dikarya</taxon>
        <taxon>Basidiomycota</taxon>
        <taxon>Agaricomycotina</taxon>
        <taxon>Agaricomycetes</taxon>
        <taxon>Agaricomycetidae</taxon>
        <taxon>Agaricales</taxon>
        <taxon>Agaricineae</taxon>
        <taxon>Psathyrellaceae</taxon>
        <taxon>Ephemerocybe</taxon>
    </lineage>
</organism>